<sequence>MALYMPTNVNPSTMGAWGDGTVDLNNGLHISWQVNGNSAMQAFQVRIFENDSLSTKVYDTGKRTDNCPFYGRNANGNVVRFAYSISAAALQNAGMQNGKDYKLVITQWWSDTESVTQQSASVFRCRETAELTIDTFADPVTSKSATWTATYQYASPVWVRWMLRRAGADEMLLDTGALFTAQLELTYDELFNGVEYEIRCQVESTNGKIADTGWKAFSVLYETQKYSGTATAVVGKEKSGVFIQWPAAVEIQGKAEGTYTIENGVLTLPQGSTVLWDGVGGTSNGLGFEGDWGIQWRGSIVDNNWIPFIVSGENGLGASVSYTPAILESLKQYARREGATVVYTANMIGHDVERAIITVYYKDDQGQDQAIGTSWRTSEKNPPQYKNVEVVETVQLTGAQACTALWIKKGAIQEGETPNFDSSTYMLADFTNGLSGGSVQLAAGITGWEIYRETTDTGEFRKIGRAAADQLSIWDCSAVSQGTYTYYIFGVGNGTFALTPMTTNQIMVCLWDWSILSCTETSDGTYHVEKLYRFSLNVSSGTMPNNNSPGILDNFTPYPTVQLSTANYRSGTLSSYIGYVGGGAEYMEKDDLRMELYALSTTGNTLFLKNRKGDLIQIRIAGEVSVNTMDDTRQQAQTASIPWVEIGSTDGKRIVITEDDDFYSEPANGGVIQNGTLQILKTADSSFNTQNVFPDSGFIGMRQVRINGMAYTEIENSKGGISVYIGKEAAQ</sequence>
<reference evidence="1" key="1">
    <citation type="journal article" date="2021" name="Proc. Natl. Acad. Sci. U.S.A.">
        <title>A Catalog of Tens of Thousands of Viruses from Human Metagenomes Reveals Hidden Associations with Chronic Diseases.</title>
        <authorList>
            <person name="Tisza M.J."/>
            <person name="Buck C.B."/>
        </authorList>
    </citation>
    <scope>NUCLEOTIDE SEQUENCE</scope>
    <source>
        <strain evidence="1">CtBeL15</strain>
    </source>
</reference>
<organism evidence="1">
    <name type="scientific">Siphoviridae sp. ctBeL15</name>
    <dbReference type="NCBI Taxonomy" id="2825374"/>
    <lineage>
        <taxon>Viruses</taxon>
        <taxon>Duplodnaviria</taxon>
        <taxon>Heunggongvirae</taxon>
        <taxon>Uroviricota</taxon>
        <taxon>Caudoviricetes</taxon>
    </lineage>
</organism>
<proteinExistence type="predicted"/>
<accession>A0A8S5V0A6</accession>
<evidence type="ECO:0000313" key="1">
    <source>
        <dbReference type="EMBL" id="DAG00039.1"/>
    </source>
</evidence>
<protein>
    <submittedName>
        <fullName evidence="1">Uncharacterized protein</fullName>
    </submittedName>
</protein>
<dbReference type="EMBL" id="BK016176">
    <property type="protein sequence ID" value="DAG00039.1"/>
    <property type="molecule type" value="Genomic_DNA"/>
</dbReference>
<name>A0A8S5V0A6_9CAUD</name>